<dbReference type="Gene3D" id="3.10.580.10">
    <property type="entry name" value="CBS-domain"/>
    <property type="match status" value="1"/>
</dbReference>
<reference evidence="14 16" key="3">
    <citation type="submission" date="2016-04" db="EMBL/GenBank/DDBJ databases">
        <authorList>
            <person name="Millard A."/>
        </authorList>
    </citation>
    <scope>NUCLEOTIDE SEQUENCE [LARGE SCALE GENOMIC DNA]</scope>
    <source>
        <strain evidence="14">Isolate 22</strain>
    </source>
</reference>
<accession>A0A132P2B1</accession>
<dbReference type="Pfam" id="PF00571">
    <property type="entry name" value="CBS"/>
    <property type="match status" value="2"/>
</dbReference>
<reference evidence="6" key="9">
    <citation type="journal article" date="2022" name="J. Anim. Sci.">
        <title>Whole genome sequence analyses-based assessment of virulence potential and antimicrobial susceptibilities and resistance of Enterococcus faecium strains isolated from commercial swine and cattle probiotic products.</title>
        <authorList>
            <person name="Shridhar P.B."/>
            <person name="Amachawadi R.G."/>
            <person name="Tokach M."/>
            <person name="Patel I."/>
            <person name="Gangiredla J."/>
            <person name="Mammel M."/>
            <person name="Nagaraja T.G."/>
        </authorList>
    </citation>
    <scope>NUCLEOTIDE SEQUENCE</scope>
    <source>
        <strain evidence="6">EF215</strain>
    </source>
</reference>
<dbReference type="Proteomes" id="UP000469871">
    <property type="component" value="Unassembled WGS sequence"/>
</dbReference>
<dbReference type="EMBL" id="JARPTX010000030">
    <property type="protein sequence ID" value="MDT2370345.1"/>
    <property type="molecule type" value="Genomic_DNA"/>
</dbReference>
<evidence type="ECO:0000313" key="4">
    <source>
        <dbReference type="EMBL" id="KAB7576392.1"/>
    </source>
</evidence>
<dbReference type="Proteomes" id="UP000070452">
    <property type="component" value="Unassembled WGS sequence"/>
</dbReference>
<comment type="caution">
    <text evidence="5">The sequence shown here is derived from an EMBL/GenBank/DDBJ whole genome shotgun (WGS) entry which is preliminary data.</text>
</comment>
<reference evidence="12 20" key="1">
    <citation type="submission" date="2015-06" db="EMBL/GenBank/DDBJ databases">
        <title>The Genome Sequence of Enterococcus faecium 131EA1.</title>
        <authorList>
            <consortium name="The Broad Institute Genomics Platform"/>
            <consortium name="The Broad Institute Genome Sequencing Center for Infectious Disease"/>
            <person name="Earl A.M."/>
            <person name="Van Tyne D."/>
            <person name="Lebreton F."/>
            <person name="Saavedra J.T."/>
            <person name="Gilmore M.S."/>
            <person name="Manson Mcguire A."/>
            <person name="Clock S."/>
            <person name="Crupain M."/>
            <person name="Rangan U."/>
            <person name="Young S."/>
            <person name="Abouelleil A."/>
            <person name="Cao P."/>
            <person name="Chapman S.B."/>
            <person name="Griggs A."/>
            <person name="Priest M."/>
            <person name="Shea T."/>
            <person name="Wortman J."/>
            <person name="Nusbaum C."/>
            <person name="Birren B."/>
        </authorList>
    </citation>
    <scope>NUCLEOTIDE SEQUENCE [LARGE SCALE GENOMIC DNA]</scope>
    <source>
        <strain evidence="12 20">131EA1</strain>
    </source>
</reference>
<dbReference type="CDD" id="cd04643">
    <property type="entry name" value="CBS_pair_bac"/>
    <property type="match status" value="1"/>
</dbReference>
<dbReference type="Proteomes" id="UP001141166">
    <property type="component" value="Unassembled WGS sequence"/>
</dbReference>
<dbReference type="EMBL" id="FKLM01000038">
    <property type="protein sequence ID" value="SAM48971.1"/>
    <property type="molecule type" value="Genomic_DNA"/>
</dbReference>
<dbReference type="OMA" id="MITRREW"/>
<reference evidence="7" key="10">
    <citation type="submission" date="2022-05" db="EMBL/GenBank/DDBJ databases">
        <title>Draft genome sequences of Clostridium perfringens strains isolated from Peru.</title>
        <authorList>
            <person name="Hurtado R."/>
            <person name="Lima L."/>
            <person name="Sousa T."/>
            <person name="Jaiswal A.K."/>
            <person name="Tiwari S."/>
            <person name="Maturrano L."/>
            <person name="Brenig B."/>
            <person name="Azevedo V."/>
        </authorList>
    </citation>
    <scope>NUCLEOTIDE SEQUENCE</scope>
    <source>
        <strain evidence="7">CP4</strain>
    </source>
</reference>
<reference evidence="8" key="11">
    <citation type="submission" date="2023-03" db="EMBL/GenBank/DDBJ databases">
        <authorList>
            <person name="Shen W."/>
            <person name="Cai J."/>
        </authorList>
    </citation>
    <scope>NUCLEOTIDE SEQUENCE</scope>
    <source>
        <strain evidence="8">B1010-2</strain>
    </source>
</reference>
<evidence type="ECO:0000313" key="18">
    <source>
        <dbReference type="Proteomes" id="UP000194737"/>
    </source>
</evidence>
<dbReference type="PANTHER" id="PTHR43080">
    <property type="entry name" value="CBS DOMAIN-CONTAINING PROTEIN CBSX3, MITOCHONDRIAL"/>
    <property type="match status" value="1"/>
</dbReference>
<dbReference type="Proteomes" id="UP000191171">
    <property type="component" value="Unassembled WGS sequence"/>
</dbReference>
<evidence type="ECO:0000313" key="12">
    <source>
        <dbReference type="EMBL" id="RBS33417.1"/>
    </source>
</evidence>
<dbReference type="Proteomes" id="UP000289562">
    <property type="component" value="Unassembled WGS sequence"/>
</dbReference>
<evidence type="ECO:0000313" key="6">
    <source>
        <dbReference type="EMBL" id="MBX4222627.1"/>
    </source>
</evidence>
<dbReference type="RefSeq" id="WP_002295789.1">
    <property type="nucleotide sequence ID" value="NZ_AP019394.1"/>
</dbReference>
<dbReference type="EMBL" id="JAIFOC010000054">
    <property type="protein sequence ID" value="MBX4222627.1"/>
    <property type="molecule type" value="Genomic_DNA"/>
</dbReference>
<dbReference type="Proteomes" id="UP000183509">
    <property type="component" value="Unassembled WGS sequence"/>
</dbReference>
<dbReference type="InterPro" id="IPR000644">
    <property type="entry name" value="CBS_dom"/>
</dbReference>
<dbReference type="EMBL" id="MVGJ01000071">
    <property type="protein sequence ID" value="OOL80351.1"/>
    <property type="molecule type" value="Genomic_DNA"/>
</dbReference>
<dbReference type="EMBL" id="PJVH01000029">
    <property type="protein sequence ID" value="RXU86640.1"/>
    <property type="molecule type" value="Genomic_DNA"/>
</dbReference>
<sequence length="166" mass="18775">MIGPIVREMLLENQETFLIPAENVANVMYHHPLSHGLLVLSKVGYSKIPVLGKDDHFVGLVSLSDVVNKMIDLQTISMDPLEGLTVADVTETDVPTIDENWELEEVLHLLVDSPFLPVVTEDRIFKGIITRKELLKAVNFMVHELERRNILSPKIEELKEQIDIVS</sequence>
<evidence type="ECO:0000313" key="8">
    <source>
        <dbReference type="EMBL" id="MDT2370345.1"/>
    </source>
</evidence>
<reference evidence="9 17" key="4">
    <citation type="submission" date="2017-02" db="EMBL/GenBank/DDBJ databases">
        <title>Clonality and virulence of isolates of VRE in Hematopoietic Stem Cell Transplanted (HSCT) patients.</title>
        <authorList>
            <person name="Marchi A.P."/>
            <person name="Martins R.C."/>
            <person name="Marie S.K."/>
            <person name="Levin A.S."/>
            <person name="Costa S.F."/>
        </authorList>
    </citation>
    <scope>NUCLEOTIDE SEQUENCE [LARGE SCALE GENOMIC DNA]</scope>
    <source>
        <strain evidence="9 17">LIM1759</strain>
    </source>
</reference>
<feature type="domain" description="CBS" evidence="3">
    <location>
        <begin position="89"/>
        <end position="145"/>
    </location>
</feature>
<dbReference type="SUPFAM" id="SSF54631">
    <property type="entry name" value="CBS-domain pair"/>
    <property type="match status" value="1"/>
</dbReference>
<dbReference type="GeneID" id="66454216"/>
<dbReference type="InterPro" id="IPR046342">
    <property type="entry name" value="CBS_dom_sf"/>
</dbReference>
<dbReference type="EMBL" id="LEQJ01000005">
    <property type="protein sequence ID" value="RBS33417.1"/>
    <property type="molecule type" value="Genomic_DNA"/>
</dbReference>
<evidence type="ECO:0000313" key="13">
    <source>
        <dbReference type="EMBL" id="RXU86640.1"/>
    </source>
</evidence>
<dbReference type="Proteomes" id="UP000194737">
    <property type="component" value="Unassembled WGS sequence"/>
</dbReference>
<keyword evidence="1 2" id="KW-0129">CBS domain</keyword>
<dbReference type="NCBIfam" id="NF041630">
    <property type="entry name" value="CBS_CbpB"/>
    <property type="match status" value="1"/>
</dbReference>
<name>A0A132P2B1_ENTFC</name>
<dbReference type="Proteomes" id="UP001139644">
    <property type="component" value="Unassembled WGS sequence"/>
</dbReference>
<dbReference type="PROSITE" id="PS51371">
    <property type="entry name" value="CBS"/>
    <property type="match status" value="1"/>
</dbReference>
<reference evidence="10 18" key="5">
    <citation type="submission" date="2017-05" db="EMBL/GenBank/DDBJ databases">
        <title>The Genome Sequence of Enterococcus faecium 6F2_DIV0138.</title>
        <authorList>
            <consortium name="The Broad Institute Genomics Platform"/>
            <consortium name="The Broad Institute Genomic Center for Infectious Diseases"/>
            <person name="Earl A."/>
            <person name="Manson A."/>
            <person name="Schwartman J."/>
            <person name="Gilmore M."/>
            <person name="Abouelleil A."/>
            <person name="Cao P."/>
            <person name="Chapman S."/>
            <person name="Cusick C."/>
            <person name="Shea T."/>
            <person name="Young S."/>
            <person name="Neafsey D."/>
            <person name="Nusbaum C."/>
            <person name="Birren B."/>
        </authorList>
    </citation>
    <scope>NUCLEOTIDE SEQUENCE [LARGE SCALE GENOMIC DNA]</scope>
    <source>
        <strain evidence="10 18">6F2_DIV0138</strain>
    </source>
</reference>
<evidence type="ECO:0000256" key="2">
    <source>
        <dbReference type="PROSITE-ProRule" id="PRU00703"/>
    </source>
</evidence>
<reference evidence="5 15" key="2">
    <citation type="submission" date="2016-01" db="EMBL/GenBank/DDBJ databases">
        <title>Molecular Mechanisms for transfer of large genomic segments between Enterococcus faecium strains.</title>
        <authorList>
            <person name="Garcia-Solache M.A."/>
            <person name="Lebreton F."/>
            <person name="Mclaughlin R.E."/>
            <person name="Whiteaker J.D."/>
            <person name="Gilmore M.S."/>
            <person name="Rice L.B."/>
        </authorList>
    </citation>
    <scope>NUCLEOTIDE SEQUENCE [LARGE SCALE GENOMIC DNA]</scope>
    <source>
        <strain evidence="5 15">D344RRF x C68</strain>
    </source>
</reference>
<evidence type="ECO:0000313" key="5">
    <source>
        <dbReference type="EMBL" id="KWX16454.1"/>
    </source>
</evidence>
<organism evidence="5 15">
    <name type="scientific">Enterococcus faecium</name>
    <name type="common">Streptococcus faecium</name>
    <dbReference type="NCBI Taxonomy" id="1352"/>
    <lineage>
        <taxon>Bacteria</taxon>
        <taxon>Bacillati</taxon>
        <taxon>Bacillota</taxon>
        <taxon>Bacilli</taxon>
        <taxon>Lactobacillales</taxon>
        <taxon>Enterococcaceae</taxon>
        <taxon>Enterococcus</taxon>
    </lineage>
</organism>
<evidence type="ECO:0000313" key="19">
    <source>
        <dbReference type="Proteomes" id="UP000249070"/>
    </source>
</evidence>
<dbReference type="PANTHER" id="PTHR43080:SF30">
    <property type="entry name" value="CYCLIC DI-AMP RECEPTOR B"/>
    <property type="match status" value="1"/>
</dbReference>
<dbReference type="EMBL" id="LRHK01000005">
    <property type="protein sequence ID" value="KWX16454.1"/>
    <property type="molecule type" value="Genomic_DNA"/>
</dbReference>
<dbReference type="AlphaFoldDB" id="A0A132P2B1"/>
<evidence type="ECO:0000313" key="10">
    <source>
        <dbReference type="EMBL" id="OTN99971.1"/>
    </source>
</evidence>
<reference evidence="4 22" key="8">
    <citation type="submission" date="2019-10" db="EMBL/GenBank/DDBJ databases">
        <title>Evolutionary dynamics of vancomycin-resistant Enterococcus faecium during gastrointestinal tract colonization and bloodstream infection in immunocompromised pediatric patients.</title>
        <authorList>
            <person name="Chilambi G.S."/>
            <person name="Nordstrom H.R."/>
            <person name="Evans D.R."/>
            <person name="Ferrolino J."/>
            <person name="Hayden R.T."/>
            <person name="Maron G.M."/>
            <person name="Vo A.N."/>
            <person name="Gilmore M.S."/>
            <person name="Wolf J."/>
            <person name="Rosch J.W."/>
            <person name="Van Tyne D."/>
        </authorList>
    </citation>
    <scope>NUCLEOTIDE SEQUENCE [LARGE SCALE GENOMIC DNA]</scope>
    <source>
        <strain evidence="4 22">VRECG27</strain>
    </source>
</reference>
<gene>
    <name evidence="10" type="ORF">A5804_001463</name>
    <name evidence="5" type="ORF">AWT83_13050</name>
    <name evidence="9" type="ORF">B1P95_11500</name>
    <name evidence="13" type="ORF">CYQ77_09380</name>
    <name evidence="11" type="ORF">DKP91_06015</name>
    <name evidence="14" type="ORF">DTPHA_601994</name>
    <name evidence="12" type="ORF">EB12_01017</name>
    <name evidence="4" type="ORF">GBM73_03220</name>
    <name evidence="6" type="ORF">KYX88_07315</name>
    <name evidence="7" type="ORF">M3X98_05400</name>
    <name evidence="8" type="ORF">P6Z85_09315</name>
</gene>
<evidence type="ECO:0000259" key="3">
    <source>
        <dbReference type="PROSITE" id="PS51371"/>
    </source>
</evidence>
<dbReference type="InterPro" id="IPR051257">
    <property type="entry name" value="Diverse_CBS-Domain"/>
</dbReference>
<dbReference type="PATRIC" id="fig|1352.1358.peg.1876"/>
<evidence type="ECO:0000256" key="1">
    <source>
        <dbReference type="ARBA" id="ARBA00023122"/>
    </source>
</evidence>
<evidence type="ECO:0000313" key="15">
    <source>
        <dbReference type="Proteomes" id="UP000070452"/>
    </source>
</evidence>
<dbReference type="EMBL" id="QHGU01000021">
    <property type="protein sequence ID" value="PZM56064.1"/>
    <property type="molecule type" value="Genomic_DNA"/>
</dbReference>
<evidence type="ECO:0000313" key="16">
    <source>
        <dbReference type="Proteomes" id="UP000183509"/>
    </source>
</evidence>
<dbReference type="Proteomes" id="UP001260956">
    <property type="component" value="Unassembled WGS sequence"/>
</dbReference>
<protein>
    <submittedName>
        <fullName evidence="14">CBS domain pair protein</fullName>
    </submittedName>
    <submittedName>
        <fullName evidence="4">CBS domain-containing protein</fullName>
    </submittedName>
    <submittedName>
        <fullName evidence="10">Cystathionine beta-synthase (CBS) domain-containing protein</fullName>
    </submittedName>
</protein>
<dbReference type="EMBL" id="JAMWMK010000006">
    <property type="protein sequence ID" value="MDC4247493.1"/>
    <property type="molecule type" value="Genomic_DNA"/>
</dbReference>
<evidence type="ECO:0000313" key="14">
    <source>
        <dbReference type="EMBL" id="SAM48971.1"/>
    </source>
</evidence>
<evidence type="ECO:0000313" key="9">
    <source>
        <dbReference type="EMBL" id="OOL80351.1"/>
    </source>
</evidence>
<dbReference type="Proteomes" id="UP000249070">
    <property type="component" value="Unassembled WGS sequence"/>
</dbReference>
<reference evidence="13 21" key="6">
    <citation type="submission" date="2017-12" db="EMBL/GenBank/DDBJ databases">
        <title>A pool of 800 enterococci isolated from chicken carcass rinse samples from New Zealand.</title>
        <authorList>
            <person name="Zhang J."/>
            <person name="Rogers L."/>
            <person name="Midwinter A."/>
            <person name="French N."/>
        </authorList>
    </citation>
    <scope>NUCLEOTIDE SEQUENCE [LARGE SCALE GENOMIC DNA]</scope>
    <source>
        <strain evidence="13 21">EN697</strain>
    </source>
</reference>
<evidence type="ECO:0000313" key="17">
    <source>
        <dbReference type="Proteomes" id="UP000191171"/>
    </source>
</evidence>
<evidence type="ECO:0000313" key="11">
    <source>
        <dbReference type="EMBL" id="PZM56064.1"/>
    </source>
</evidence>
<reference evidence="11 19" key="7">
    <citation type="submission" date="2018-05" db="EMBL/GenBank/DDBJ databases">
        <title>Vancomycin-resistant Enterococcus faecium strain from Chelyabinsk, Russia.</title>
        <authorList>
            <person name="Gostev V."/>
            <person name="Goncharov A."/>
            <person name="Kolodzhieva V."/>
            <person name="Suvorov A."/>
            <person name="Sidorenko S."/>
            <person name="Zueva L."/>
        </authorList>
    </citation>
    <scope>NUCLEOTIDE SEQUENCE [LARGE SCALE GENOMIC DNA]</scope>
    <source>
        <strain evidence="11 19">20</strain>
    </source>
</reference>
<dbReference type="Proteomes" id="UP000253144">
    <property type="component" value="Unassembled WGS sequence"/>
</dbReference>
<dbReference type="EMBL" id="NGLB01000001">
    <property type="protein sequence ID" value="OTN99971.1"/>
    <property type="molecule type" value="Genomic_DNA"/>
</dbReference>
<evidence type="ECO:0000313" key="21">
    <source>
        <dbReference type="Proteomes" id="UP000289562"/>
    </source>
</evidence>
<evidence type="ECO:0000313" key="22">
    <source>
        <dbReference type="Proteomes" id="UP000469871"/>
    </source>
</evidence>
<dbReference type="EMBL" id="WEFP01000001">
    <property type="protein sequence ID" value="KAB7576392.1"/>
    <property type="molecule type" value="Genomic_DNA"/>
</dbReference>
<evidence type="ECO:0000313" key="20">
    <source>
        <dbReference type="Proteomes" id="UP000253144"/>
    </source>
</evidence>
<dbReference type="SMART" id="SM00116">
    <property type="entry name" value="CBS"/>
    <property type="match status" value="2"/>
</dbReference>
<evidence type="ECO:0000313" key="7">
    <source>
        <dbReference type="EMBL" id="MDC4247493.1"/>
    </source>
</evidence>
<proteinExistence type="predicted"/>
<dbReference type="InterPro" id="IPR048125">
    <property type="entry name" value="CBS_CbpB"/>
</dbReference>
<dbReference type="STRING" id="1352.AL014_05625"/>